<feature type="region of interest" description="Disordered" evidence="1">
    <location>
        <begin position="1"/>
        <end position="71"/>
    </location>
</feature>
<evidence type="ECO:0000313" key="3">
    <source>
        <dbReference type="Proteomes" id="UP000011116"/>
    </source>
</evidence>
<dbReference type="PANTHER" id="PTHR47389:SF5">
    <property type="entry name" value="OS09G0436700 PROTEIN"/>
    <property type="match status" value="1"/>
</dbReference>
<proteinExistence type="predicted"/>
<reference evidence="3" key="1">
    <citation type="journal article" date="2012" name="Nature">
        <title>A physical, genetic and functional sequence assembly of the barley genome.</title>
        <authorList>
            <consortium name="The International Barley Genome Sequencing Consortium"/>
            <person name="Mayer K.F."/>
            <person name="Waugh R."/>
            <person name="Brown J.W."/>
            <person name="Schulman A."/>
            <person name="Langridge P."/>
            <person name="Platzer M."/>
            <person name="Fincher G.B."/>
            <person name="Muehlbauer G.J."/>
            <person name="Sato K."/>
            <person name="Close T.J."/>
            <person name="Wise R.P."/>
            <person name="Stein N."/>
        </authorList>
    </citation>
    <scope>NUCLEOTIDE SEQUENCE [LARGE SCALE GENOMIC DNA]</scope>
    <source>
        <strain evidence="3">cv. Morex</strain>
    </source>
</reference>
<evidence type="ECO:0000313" key="2">
    <source>
        <dbReference type="EnsemblPlants" id="HORVU.MOREX.r3.5HG0427280.1"/>
    </source>
</evidence>
<dbReference type="PANTHER" id="PTHR47389">
    <property type="entry name" value="OS09G0436400 PROTEIN"/>
    <property type="match status" value="1"/>
</dbReference>
<accession>A0A287QAB3</accession>
<feature type="compositionally biased region" description="Basic and acidic residues" evidence="1">
    <location>
        <begin position="25"/>
        <end position="50"/>
    </location>
</feature>
<reference evidence="2" key="3">
    <citation type="submission" date="2022-01" db="UniProtKB">
        <authorList>
            <consortium name="EnsemblPlants"/>
        </authorList>
    </citation>
    <scope>IDENTIFICATION</scope>
    <source>
        <strain evidence="2">subsp. vulgare</strain>
    </source>
</reference>
<dbReference type="AlphaFoldDB" id="A0A287QAB3"/>
<feature type="compositionally biased region" description="Acidic residues" evidence="1">
    <location>
        <begin position="51"/>
        <end position="61"/>
    </location>
</feature>
<organism evidence="2 3">
    <name type="scientific">Hordeum vulgare subsp. vulgare</name>
    <name type="common">Domesticated barley</name>
    <dbReference type="NCBI Taxonomy" id="112509"/>
    <lineage>
        <taxon>Eukaryota</taxon>
        <taxon>Viridiplantae</taxon>
        <taxon>Streptophyta</taxon>
        <taxon>Embryophyta</taxon>
        <taxon>Tracheophyta</taxon>
        <taxon>Spermatophyta</taxon>
        <taxon>Magnoliopsida</taxon>
        <taxon>Liliopsida</taxon>
        <taxon>Poales</taxon>
        <taxon>Poaceae</taxon>
        <taxon>BOP clade</taxon>
        <taxon>Pooideae</taxon>
        <taxon>Triticodae</taxon>
        <taxon>Triticeae</taxon>
        <taxon>Hordeinae</taxon>
        <taxon>Hordeum</taxon>
    </lineage>
</organism>
<dbReference type="Gramene" id="HORVU.MOREX.r3.5HG0427280.1">
    <property type="protein sequence ID" value="HORVU.MOREX.r3.5HG0427280.1"/>
    <property type="gene ID" value="HORVU.MOREX.r3.5HG0427280"/>
</dbReference>
<dbReference type="EnsemblPlants" id="HORVU.MOREX.r3.5HG0427280.1">
    <property type="protein sequence ID" value="HORVU.MOREX.r3.5HG0427280.1"/>
    <property type="gene ID" value="HORVU.MOREX.r3.5HG0427280"/>
</dbReference>
<evidence type="ECO:0000256" key="1">
    <source>
        <dbReference type="SAM" id="MobiDB-lite"/>
    </source>
</evidence>
<sequence length="269" mass="30884">MPKAGRRRRRENPETAARKKTTTRSRADDRRLQFAAFESEKAQRKPKLDGMYDDDVAECSSEESSSCPPSPLLHRPYIPGELAHRPDIHAGFKHAKAEYQADKACRFVFTLDRCSSISCLSHQQHLLHIREPAKDAVLSASNSIITLSSYLDDEPLNRCCGLWIQRDDEKSTAVVLTSAHLIRAKDPDQWMDEWTGEYHRKAEVIFHLFDETTAVASLLYLQEHYEFALYEVVVNKPVQLSTFNDNVHSGQDVFRLGRDENLDLRITPW</sequence>
<protein>
    <submittedName>
        <fullName evidence="2">Uncharacterized protein</fullName>
    </submittedName>
</protein>
<keyword evidence="3" id="KW-1185">Reference proteome</keyword>
<name>A0A287QAB3_HORVV</name>
<dbReference type="Gramene" id="HORVU.MOREX.r2.5HG0354960.1">
    <property type="protein sequence ID" value="HORVU.MOREX.r2.5HG0354960.1"/>
    <property type="gene ID" value="HORVU.MOREX.r2.5HG0354960"/>
</dbReference>
<feature type="compositionally biased region" description="Basic residues" evidence="1">
    <location>
        <begin position="1"/>
        <end position="10"/>
    </location>
</feature>
<reference evidence="2" key="2">
    <citation type="submission" date="2020-10" db="EMBL/GenBank/DDBJ databases">
        <authorList>
            <person name="Scholz U."/>
            <person name="Mascher M."/>
            <person name="Fiebig A."/>
        </authorList>
    </citation>
    <scope>NUCLEOTIDE SEQUENCE [LARGE SCALE GENOMIC DNA]</scope>
    <source>
        <strain evidence="2">cv. Morex</strain>
    </source>
</reference>
<dbReference type="Proteomes" id="UP000011116">
    <property type="component" value="Chromosome 5H"/>
</dbReference>
<dbReference type="InterPro" id="IPR009003">
    <property type="entry name" value="Peptidase_S1_PA"/>
</dbReference>
<dbReference type="SUPFAM" id="SSF50494">
    <property type="entry name" value="Trypsin-like serine proteases"/>
    <property type="match status" value="1"/>
</dbReference>